<dbReference type="Pfam" id="PF01022">
    <property type="entry name" value="HTH_5"/>
    <property type="match status" value="1"/>
</dbReference>
<dbReference type="eggNOG" id="arCOG00731">
    <property type="taxonomic scope" value="Archaea"/>
</dbReference>
<dbReference type="GO" id="GO:0003700">
    <property type="term" value="F:DNA-binding transcription factor activity"/>
    <property type="evidence" value="ECO:0007669"/>
    <property type="project" value="InterPro"/>
</dbReference>
<evidence type="ECO:0000313" key="2">
    <source>
        <dbReference type="EMBL" id="AET33261.1"/>
    </source>
</evidence>
<dbReference type="PANTHER" id="PTHR38600:SF1">
    <property type="entry name" value="TRANSCRIPTIONAL REGULATORY PROTEIN"/>
    <property type="match status" value="1"/>
</dbReference>
<dbReference type="HOGENOM" id="CLU_153620_0_0_2"/>
<dbReference type="SUPFAM" id="SSF46785">
    <property type="entry name" value="Winged helix' DNA-binding domain"/>
    <property type="match status" value="1"/>
</dbReference>
<reference evidence="2 3" key="1">
    <citation type="journal article" date="2012" name="J. Bacteriol.">
        <title>Complete genome sequence of strain 1860, a crenarchaeon of the genus pyrobaculum able to grow with various electron acceptors.</title>
        <authorList>
            <person name="Mardanov A.V."/>
            <person name="Gumerov V.M."/>
            <person name="Slobodkina G.B."/>
            <person name="Beletsky A.V."/>
            <person name="Bonch-Osmolovskaya E.A."/>
            <person name="Ravin N.V."/>
            <person name="Skryabin K.G."/>
        </authorList>
    </citation>
    <scope>NUCLEOTIDE SEQUENCE [LARGE SCALE GENOMIC DNA]</scope>
    <source>
        <strain evidence="2 3">1860</strain>
    </source>
</reference>
<dbReference type="InterPro" id="IPR036388">
    <property type="entry name" value="WH-like_DNA-bd_sf"/>
</dbReference>
<dbReference type="EMBL" id="CP003098">
    <property type="protein sequence ID" value="AET33261.1"/>
    <property type="molecule type" value="Genomic_DNA"/>
</dbReference>
<dbReference type="RefSeq" id="WP_014289086.1">
    <property type="nucleotide sequence ID" value="NC_016645.1"/>
</dbReference>
<evidence type="ECO:0000313" key="3">
    <source>
        <dbReference type="Proteomes" id="UP000005867"/>
    </source>
</evidence>
<evidence type="ECO:0000259" key="1">
    <source>
        <dbReference type="PROSITE" id="PS50987"/>
    </source>
</evidence>
<dbReference type="PROSITE" id="PS50987">
    <property type="entry name" value="HTH_ARSR_2"/>
    <property type="match status" value="1"/>
</dbReference>
<dbReference type="InterPro" id="IPR036390">
    <property type="entry name" value="WH_DNA-bd_sf"/>
</dbReference>
<dbReference type="STRING" id="1104324.P186_1857"/>
<accession>G7VHH0</accession>
<name>G7VHH0_9CREN</name>
<sequence length="91" mass="10554">MAFRHDLWLDDRAARKLFQFLFYATRGGPTRLEIVKILMKKPMNANEIAKSLGLDYKTVRHHLEVLTRHGVLERLGEGYGSVYVPSQLIKK</sequence>
<proteinExistence type="predicted"/>
<dbReference type="BioCyc" id="PSP1104324:GJSN-1817-MONOMER"/>
<dbReference type="GeneID" id="11596351"/>
<dbReference type="KEGG" id="pyr:P186_1857"/>
<dbReference type="PANTHER" id="PTHR38600">
    <property type="entry name" value="TRANSCRIPTIONAL REGULATORY PROTEIN"/>
    <property type="match status" value="1"/>
</dbReference>
<dbReference type="AlphaFoldDB" id="G7VHH0"/>
<feature type="domain" description="HTH arsR-type" evidence="1">
    <location>
        <begin position="9"/>
        <end position="91"/>
    </location>
</feature>
<dbReference type="SMART" id="SM00418">
    <property type="entry name" value="HTH_ARSR"/>
    <property type="match status" value="1"/>
</dbReference>
<dbReference type="InterPro" id="IPR001845">
    <property type="entry name" value="HTH_ArsR_DNA-bd_dom"/>
</dbReference>
<gene>
    <name evidence="2" type="ORF">P186_1857</name>
</gene>
<organism evidence="2 3">
    <name type="scientific">Pyrobaculum ferrireducens</name>
    <dbReference type="NCBI Taxonomy" id="1104324"/>
    <lineage>
        <taxon>Archaea</taxon>
        <taxon>Thermoproteota</taxon>
        <taxon>Thermoprotei</taxon>
        <taxon>Thermoproteales</taxon>
        <taxon>Thermoproteaceae</taxon>
        <taxon>Pyrobaculum</taxon>
    </lineage>
</organism>
<dbReference type="Gene3D" id="1.10.10.10">
    <property type="entry name" value="Winged helix-like DNA-binding domain superfamily/Winged helix DNA-binding domain"/>
    <property type="match status" value="1"/>
</dbReference>
<dbReference type="Proteomes" id="UP000005867">
    <property type="component" value="Chromosome"/>
</dbReference>
<keyword evidence="3" id="KW-1185">Reference proteome</keyword>
<protein>
    <submittedName>
        <fullName evidence="2">Regulatory protein, ArsR</fullName>
    </submittedName>
</protein>
<dbReference type="CDD" id="cd00090">
    <property type="entry name" value="HTH_ARSR"/>
    <property type="match status" value="1"/>
</dbReference>
<dbReference type="InterPro" id="IPR011991">
    <property type="entry name" value="ArsR-like_HTH"/>
</dbReference>